<sequence length="227" mass="25932">MQKPREDVAFAHLLRLLGFFVFGFQQPQHRRLLARFATCNLQTWNFALLKNTRKVFSENHNVPMDTHKVFTALVQWGSCRSPSVIHNREVLVRALFVPRGTDIVEPVVASRMDANGQLYVQRVLDKKGLPIGQEYDRSMPLNSVQIDVPPEDRVTWFTTENVNSGYCEFIPDDGILKVCRVHGSKFEACTLMEVNNNTMVTLKLAIKMIFLLFYVKCSRAKQIGGVS</sequence>
<organism evidence="1">
    <name type="scientific">Prunus dulcis</name>
    <name type="common">Almond</name>
    <name type="synonym">Amygdalus dulcis</name>
    <dbReference type="NCBI Taxonomy" id="3755"/>
    <lineage>
        <taxon>Eukaryota</taxon>
        <taxon>Viridiplantae</taxon>
        <taxon>Streptophyta</taxon>
        <taxon>Embryophyta</taxon>
        <taxon>Tracheophyta</taxon>
        <taxon>Spermatophyta</taxon>
        <taxon>Magnoliopsida</taxon>
        <taxon>eudicotyledons</taxon>
        <taxon>Gunneridae</taxon>
        <taxon>Pentapetalae</taxon>
        <taxon>rosids</taxon>
        <taxon>fabids</taxon>
        <taxon>Rosales</taxon>
        <taxon>Rosaceae</taxon>
        <taxon>Amygdaloideae</taxon>
        <taxon>Amygdaleae</taxon>
        <taxon>Prunus</taxon>
    </lineage>
</organism>
<dbReference type="EMBL" id="AP019297">
    <property type="protein sequence ID" value="BBG94260.1"/>
    <property type="molecule type" value="Genomic_DNA"/>
</dbReference>
<reference evidence="1" key="1">
    <citation type="journal article" date="2019" name="Science">
        <title>Mutation of a bHLH transcription factor allowed almond domestication.</title>
        <authorList>
            <person name="Sanchez-Perez R."/>
            <person name="Pavan S."/>
            <person name="Mazzeo R."/>
            <person name="Moldovan C."/>
            <person name="Aiese Cigliano R."/>
            <person name="Del Cueto J."/>
            <person name="Ricciardi F."/>
            <person name="Lotti C."/>
            <person name="Ricciardi L."/>
            <person name="Dicenta F."/>
            <person name="Lopez-Marques R.L."/>
            <person name="Lindberg Moller B."/>
        </authorList>
    </citation>
    <scope>NUCLEOTIDE SEQUENCE</scope>
</reference>
<dbReference type="AlphaFoldDB" id="A0A4Y1QQZ9"/>
<gene>
    <name evidence="1" type="ORF">Prudu_002493</name>
</gene>
<protein>
    <submittedName>
        <fullName evidence="1">Uncharacterized protein</fullName>
    </submittedName>
</protein>
<proteinExistence type="predicted"/>
<accession>A0A4Y1QQZ9</accession>
<evidence type="ECO:0000313" key="1">
    <source>
        <dbReference type="EMBL" id="BBG94260.1"/>
    </source>
</evidence>
<name>A0A4Y1QQZ9_PRUDU</name>